<protein>
    <recommendedName>
        <fullName evidence="3">Aldehyde dehydrogenase domain-containing protein</fullName>
    </recommendedName>
</protein>
<evidence type="ECO:0000313" key="5">
    <source>
        <dbReference type="Proteomes" id="UP000004816"/>
    </source>
</evidence>
<gene>
    <name evidence="4" type="ORF">HMPREF9336_01735</name>
</gene>
<dbReference type="GO" id="GO:0004777">
    <property type="term" value="F:succinate-semialdehyde dehydrogenase (NAD+) activity"/>
    <property type="evidence" value="ECO:0007669"/>
    <property type="project" value="TreeGrafter"/>
</dbReference>
<dbReference type="HOGENOM" id="CLU_005391_1_0_11"/>
<dbReference type="SUPFAM" id="SSF53720">
    <property type="entry name" value="ALDH-like"/>
    <property type="match status" value="1"/>
</dbReference>
<organism evidence="4 5">
    <name type="scientific">Segniliparus rugosus (strain ATCC BAA-974 / DSM 45345 / CCUG 50838 / CIP 108380 / JCM 13579 / CDC 945)</name>
    <dbReference type="NCBI Taxonomy" id="679197"/>
    <lineage>
        <taxon>Bacteria</taxon>
        <taxon>Bacillati</taxon>
        <taxon>Actinomycetota</taxon>
        <taxon>Actinomycetes</taxon>
        <taxon>Mycobacteriales</taxon>
        <taxon>Segniliparaceae</taxon>
        <taxon>Segniliparus</taxon>
    </lineage>
</organism>
<reference evidence="4 5" key="1">
    <citation type="journal article" date="2011" name="Stand. Genomic Sci.">
        <title>High quality draft genome sequence of Segniliparus rugosus CDC 945(T)= (ATCC BAA-974(T)).</title>
        <authorList>
            <person name="Earl A.M."/>
            <person name="Desjardins C.A."/>
            <person name="Fitzgerald M.G."/>
            <person name="Arachchi H.M."/>
            <person name="Zeng Q."/>
            <person name="Mehta T."/>
            <person name="Griggs A."/>
            <person name="Birren B.W."/>
            <person name="Toney N.C."/>
            <person name="Carr J."/>
            <person name="Posey J."/>
            <person name="Butler W.R."/>
        </authorList>
    </citation>
    <scope>NUCLEOTIDE SEQUENCE [LARGE SCALE GENOMIC DNA]</scope>
    <source>
        <strain evidence="5">ATCC BAA-974 / DSM 45345 / CCUG 50838 / CIP 108380 / JCM 13579 / CDC 945</strain>
    </source>
</reference>
<dbReference type="AlphaFoldDB" id="E5XQG3"/>
<sequence>MPVPPASTFARLGQLVAIDKPSERSSRSIVEVFTGKELAQVPIGTEEDVEAALARARAAQKEWAKTSLQSRAAILRRFQTLVFQRIDELADIVQAETGKARPSAVEELLFVATAAGWYSANGPKILKDKRVQPAFPILVDARVRHLPKGVVGVISPWNYPMALSVQDANPAWLAGNAVIMKPDSQTPFSTLALAELLYEAGLPRDVLQTLPGSGQVVGNLLAENVDYLMFTGSTATGKTLAELCGRRLVGFSGELGGKNPMIVTATANIRRAALGATRACFSNSGQLCISIERIYVQQQVFEQFANEFVAQTRAMRLAPGYEADIDMGSLISESQVKTVDNHVTDAVSKGAKVLFGGKARPDLGPCFYEPTILSGVTEDMTLYKEETFGPVVSLYPVKTVDEAIERANDTRYGLNASVWAGTWREGQEIGSQIYAGSVNVNEGFAAWASHEAPCGGTRESGAGRRNGAEGLLKYTETQGLVTERFISLSGERWFPVKLLRALLPPLLKFLRIFPGR</sequence>
<name>E5XQG3_SEGRC</name>
<comment type="similarity">
    <text evidence="1">Belongs to the aldehyde dehydrogenase family.</text>
</comment>
<keyword evidence="2" id="KW-0560">Oxidoreductase</keyword>
<dbReference type="PANTHER" id="PTHR43353">
    <property type="entry name" value="SUCCINATE-SEMIALDEHYDE DEHYDROGENASE, MITOCHONDRIAL"/>
    <property type="match status" value="1"/>
</dbReference>
<evidence type="ECO:0000256" key="1">
    <source>
        <dbReference type="ARBA" id="ARBA00009986"/>
    </source>
</evidence>
<dbReference type="InterPro" id="IPR015590">
    <property type="entry name" value="Aldehyde_DH_dom"/>
</dbReference>
<dbReference type="InterPro" id="IPR016163">
    <property type="entry name" value="Ald_DH_C"/>
</dbReference>
<evidence type="ECO:0000259" key="3">
    <source>
        <dbReference type="Pfam" id="PF00171"/>
    </source>
</evidence>
<dbReference type="Proteomes" id="UP000004816">
    <property type="component" value="Unassembled WGS sequence"/>
</dbReference>
<dbReference type="GO" id="GO:0009450">
    <property type="term" value="P:gamma-aminobutyric acid catabolic process"/>
    <property type="evidence" value="ECO:0007669"/>
    <property type="project" value="TreeGrafter"/>
</dbReference>
<dbReference type="FunFam" id="3.40.309.10:FF:000009">
    <property type="entry name" value="Aldehyde dehydrogenase A"/>
    <property type="match status" value="1"/>
</dbReference>
<dbReference type="Gene3D" id="3.40.605.10">
    <property type="entry name" value="Aldehyde Dehydrogenase, Chain A, domain 1"/>
    <property type="match status" value="1"/>
</dbReference>
<comment type="caution">
    <text evidence="4">The sequence shown here is derived from an EMBL/GenBank/DDBJ whole genome shotgun (WGS) entry which is preliminary data.</text>
</comment>
<dbReference type="EMBL" id="ACZI02000002">
    <property type="protein sequence ID" value="EFV13404.1"/>
    <property type="molecule type" value="Genomic_DNA"/>
</dbReference>
<proteinExistence type="inferred from homology"/>
<evidence type="ECO:0000313" key="4">
    <source>
        <dbReference type="EMBL" id="EFV13404.1"/>
    </source>
</evidence>
<dbReference type="Gene3D" id="3.40.309.10">
    <property type="entry name" value="Aldehyde Dehydrogenase, Chain A, domain 2"/>
    <property type="match status" value="1"/>
</dbReference>
<dbReference type="InterPro" id="IPR016162">
    <property type="entry name" value="Ald_DH_N"/>
</dbReference>
<dbReference type="eggNOG" id="COG1012">
    <property type="taxonomic scope" value="Bacteria"/>
</dbReference>
<dbReference type="InterPro" id="IPR050740">
    <property type="entry name" value="Aldehyde_DH_Superfamily"/>
</dbReference>
<dbReference type="PANTHER" id="PTHR43353:SF6">
    <property type="entry name" value="CYTOPLASMIC ALDEHYDE DEHYDROGENASE (EUROFUNG)"/>
    <property type="match status" value="1"/>
</dbReference>
<dbReference type="OrthoDB" id="6882680at2"/>
<dbReference type="STRING" id="679197.HMPREF9336_01735"/>
<dbReference type="NCBIfam" id="NF006916">
    <property type="entry name" value="PRK09407.1"/>
    <property type="match status" value="1"/>
</dbReference>
<accession>E5XQG3</accession>
<dbReference type="InterPro" id="IPR016161">
    <property type="entry name" value="Ald_DH/histidinol_DH"/>
</dbReference>
<evidence type="ECO:0000256" key="2">
    <source>
        <dbReference type="ARBA" id="ARBA00023002"/>
    </source>
</evidence>
<keyword evidence="5" id="KW-1185">Reference proteome</keyword>
<dbReference type="Pfam" id="PF00171">
    <property type="entry name" value="Aldedh"/>
    <property type="match status" value="1"/>
</dbReference>
<dbReference type="RefSeq" id="WP_007469467.1">
    <property type="nucleotide sequence ID" value="NZ_KI391953.1"/>
</dbReference>
<feature type="domain" description="Aldehyde dehydrogenase" evidence="3">
    <location>
        <begin position="27"/>
        <end position="478"/>
    </location>
</feature>